<feature type="chain" id="PRO_5038423908" description="SLH domain-containing protein" evidence="1">
    <location>
        <begin position="19"/>
        <end position="405"/>
    </location>
</feature>
<dbReference type="EMBL" id="CP042161">
    <property type="protein sequence ID" value="QDS37947.1"/>
    <property type="molecule type" value="Genomic_DNA"/>
</dbReference>
<proteinExistence type="predicted"/>
<protein>
    <recommendedName>
        <fullName evidence="4">SLH domain-containing protein</fullName>
    </recommendedName>
</protein>
<evidence type="ECO:0000256" key="1">
    <source>
        <dbReference type="SAM" id="SignalP"/>
    </source>
</evidence>
<feature type="signal peptide" evidence="1">
    <location>
        <begin position="1"/>
        <end position="18"/>
    </location>
</feature>
<evidence type="ECO:0000313" key="2">
    <source>
        <dbReference type="EMBL" id="QDS37947.1"/>
    </source>
</evidence>
<evidence type="ECO:0008006" key="4">
    <source>
        <dbReference type="Google" id="ProtNLM"/>
    </source>
</evidence>
<dbReference type="RefSeq" id="WP_144619426.1">
    <property type="nucleotide sequence ID" value="NZ_CP042161.1"/>
</dbReference>
<sequence>MCGKRVIIGALACTICFAGILTAPLPQTQAEAATYQITYKLPPNPEKYLFLNKQMVSITNPQPLPVGVRPYSSGDFLSDMHGSGDPQSLNKMYYSYNLKFQTSKKGFLWNVYDFIGTLPPAYPADVNLDELDNRIRSLERLTSEDEQVIQSRAQIHMDARLKPLIQAGYVMTNEIDDEMATKEFVATVLYRMFGATRPYHGGIDLKDSENVAVRWAVEVGLPGFEVDKEGYIYPQSPLSMDPGPNEYGQEYAYDRLFHFITLVLPGKKTDEGWEYYQVKLLDGMLPVQLREFILVNGKPYKNNGDYSIDETKGYQNARGKIFQYFVPQFPKMLELARKDAMKPRAWDWSRDLIHNPIFSKQVAAYRKSKTTKNVNAVYQAVRQHYNLNIHQDSPAIIKSVLDNVK</sequence>
<dbReference type="AlphaFoldDB" id="A0A517IGD5"/>
<gene>
    <name evidence="2" type="ORF">FPS98_30395</name>
</gene>
<organism evidence="2 3">
    <name type="scientific">Brevibacillus brevis</name>
    <name type="common">Bacillus brevis</name>
    <dbReference type="NCBI Taxonomy" id="1393"/>
    <lineage>
        <taxon>Bacteria</taxon>
        <taxon>Bacillati</taxon>
        <taxon>Bacillota</taxon>
        <taxon>Bacilli</taxon>
        <taxon>Bacillales</taxon>
        <taxon>Paenibacillaceae</taxon>
        <taxon>Brevibacillus</taxon>
    </lineage>
</organism>
<evidence type="ECO:0000313" key="3">
    <source>
        <dbReference type="Proteomes" id="UP000317713"/>
    </source>
</evidence>
<reference evidence="2 3" key="1">
    <citation type="submission" date="2019-07" db="EMBL/GenBank/DDBJ databases">
        <title>Characterization of Brevibacillus brevis HK544, as a potential biocontrol agent.</title>
        <authorList>
            <person name="Kim H."/>
        </authorList>
    </citation>
    <scope>NUCLEOTIDE SEQUENCE [LARGE SCALE GENOMIC DNA]</scope>
    <source>
        <strain evidence="2 3">HK544</strain>
    </source>
</reference>
<keyword evidence="1" id="KW-0732">Signal</keyword>
<dbReference type="Proteomes" id="UP000317713">
    <property type="component" value="Chromosome"/>
</dbReference>
<name>A0A517IGD5_BREBE</name>
<accession>A0A517IGD5</accession>